<keyword evidence="2" id="KW-1185">Reference proteome</keyword>
<dbReference type="Proteomes" id="UP000320799">
    <property type="component" value="Segment"/>
</dbReference>
<reference evidence="1 2" key="1">
    <citation type="submission" date="2019-06" db="EMBL/GenBank/DDBJ databases">
        <authorList>
            <person name="Kincaid V.D."/>
            <person name="Fuller A."/>
            <person name="Hodges K."/>
            <person name="Bansal M."/>
            <person name="Essig J."/>
            <person name="Johnson A."/>
        </authorList>
    </citation>
    <scope>NUCLEOTIDE SEQUENCE [LARGE SCALE GENOMIC DNA]</scope>
</reference>
<proteinExistence type="predicted"/>
<evidence type="ECO:0000313" key="1">
    <source>
        <dbReference type="EMBL" id="QDH83414.1"/>
    </source>
</evidence>
<evidence type="ECO:0000313" key="2">
    <source>
        <dbReference type="Proteomes" id="UP000320799"/>
    </source>
</evidence>
<dbReference type="KEGG" id="vg:56135870"/>
<dbReference type="EMBL" id="MN094788">
    <property type="protein sequence ID" value="QDH83414.1"/>
    <property type="molecule type" value="Genomic_DNA"/>
</dbReference>
<sequence>MASLVEVLKADPEYKKFRRIFKTISGRLKLERDRKEVTDMHSSREIHSLYGKAQYNPNKLYSAQMNDARNRARMTKIRQSIEEQYDLLHRATKAFRQYALAYYKDELKPYSNQQQRMAVIERVMVKALDLESECENVIKHIDRYIQDLDQASYTYSNTTKILELLLNNKGKTI</sequence>
<name>A0A514CSG3_9CAUD</name>
<dbReference type="RefSeq" id="YP_009903594.1">
    <property type="nucleotide sequence ID" value="NC_049849.1"/>
</dbReference>
<organism evidence="1 2">
    <name type="scientific">Achromobacter phage Motura</name>
    <dbReference type="NCBI Taxonomy" id="2591403"/>
    <lineage>
        <taxon>Viruses</taxon>
        <taxon>Duplodnaviria</taxon>
        <taxon>Heunggongvirae</taxon>
        <taxon>Uroviricota</taxon>
        <taxon>Caudoviricetes</taxon>
        <taxon>Moturavirus</taxon>
        <taxon>Moturavirus motura</taxon>
    </lineage>
</organism>
<protein>
    <submittedName>
        <fullName evidence="1">Uncharacterized protein</fullName>
    </submittedName>
</protein>
<accession>A0A514CSG3</accession>
<dbReference type="GeneID" id="56135870"/>